<reference evidence="1 2" key="2">
    <citation type="submission" date="2018-11" db="EMBL/GenBank/DDBJ databases">
        <authorList>
            <consortium name="Pathogen Informatics"/>
        </authorList>
    </citation>
    <scope>NUCLEOTIDE SEQUENCE [LARGE SCALE GENOMIC DNA]</scope>
    <source>
        <strain evidence="1 2">MHpl1</strain>
    </source>
</reference>
<name>A0A0N4X198_HAEPC</name>
<dbReference type="OrthoDB" id="10033446at2759"/>
<dbReference type="AlphaFoldDB" id="A0A0N4X198"/>
<evidence type="ECO:0000313" key="2">
    <source>
        <dbReference type="Proteomes" id="UP000268014"/>
    </source>
</evidence>
<proteinExistence type="predicted"/>
<dbReference type="Proteomes" id="UP000268014">
    <property type="component" value="Unassembled WGS sequence"/>
</dbReference>
<sequence length="147" mass="16371">MASSEYTRAFLLNCICLRSVLWRFPRVADFLASRRSGSMVSCNMSAIGLQNRDFCSGESLADNNLPTKHSPTDSNGTRECQTIGEMCETRMKGILVTGKYNGLHFCVIHSNKRGDRPGGRQKKCLTIINHLAVPLCENDRKDSTARL</sequence>
<reference evidence="3" key="1">
    <citation type="submission" date="2017-02" db="UniProtKB">
        <authorList>
            <consortium name="WormBaseParasite"/>
        </authorList>
    </citation>
    <scope>IDENTIFICATION</scope>
</reference>
<gene>
    <name evidence="1" type="ORF">HPLM_LOCUS18076</name>
</gene>
<accession>A0A0N4X198</accession>
<evidence type="ECO:0000313" key="3">
    <source>
        <dbReference type="WBParaSite" id="HPLM_0001808401-mRNA-1"/>
    </source>
</evidence>
<dbReference type="EMBL" id="UZAF01020322">
    <property type="protein sequence ID" value="VDO68796.1"/>
    <property type="molecule type" value="Genomic_DNA"/>
</dbReference>
<protein>
    <submittedName>
        <fullName evidence="3">Secreted protein</fullName>
    </submittedName>
</protein>
<organism evidence="3">
    <name type="scientific">Haemonchus placei</name>
    <name type="common">Barber's pole worm</name>
    <dbReference type="NCBI Taxonomy" id="6290"/>
    <lineage>
        <taxon>Eukaryota</taxon>
        <taxon>Metazoa</taxon>
        <taxon>Ecdysozoa</taxon>
        <taxon>Nematoda</taxon>
        <taxon>Chromadorea</taxon>
        <taxon>Rhabditida</taxon>
        <taxon>Rhabditina</taxon>
        <taxon>Rhabditomorpha</taxon>
        <taxon>Strongyloidea</taxon>
        <taxon>Trichostrongylidae</taxon>
        <taxon>Haemonchus</taxon>
    </lineage>
</organism>
<evidence type="ECO:0000313" key="1">
    <source>
        <dbReference type="EMBL" id="VDO68796.1"/>
    </source>
</evidence>
<dbReference type="WBParaSite" id="HPLM_0001808401-mRNA-1">
    <property type="protein sequence ID" value="HPLM_0001808401-mRNA-1"/>
    <property type="gene ID" value="HPLM_0001808401"/>
</dbReference>
<dbReference type="STRING" id="6290.A0A0N4X198"/>
<keyword evidence="2" id="KW-1185">Reference proteome</keyword>